<accession>A0A182MQ81</accession>
<comment type="similarity">
    <text evidence="5">Belongs to the TAF10 family.</text>
</comment>
<evidence type="ECO:0000256" key="4">
    <source>
        <dbReference type="ARBA" id="ARBA00023242"/>
    </source>
</evidence>
<keyword evidence="2" id="KW-0805">Transcription regulation</keyword>
<dbReference type="EnsemblMetazoa" id="ACUA023657-RA">
    <property type="protein sequence ID" value="ACUA023657-PA"/>
    <property type="gene ID" value="ACUA023657"/>
</dbReference>
<comment type="subcellular location">
    <subcellularLocation>
        <location evidence="1">Nucleus</location>
    </subcellularLocation>
</comment>
<feature type="compositionally biased region" description="Polar residues" evidence="6">
    <location>
        <begin position="90"/>
        <end position="100"/>
    </location>
</feature>
<dbReference type="GO" id="GO:0016251">
    <property type="term" value="F:RNA polymerase II general transcription initiation factor activity"/>
    <property type="evidence" value="ECO:0007669"/>
    <property type="project" value="TreeGrafter"/>
</dbReference>
<evidence type="ECO:0008006" key="9">
    <source>
        <dbReference type="Google" id="ProtNLM"/>
    </source>
</evidence>
<feature type="compositionally biased region" description="Acidic residues" evidence="6">
    <location>
        <begin position="134"/>
        <end position="150"/>
    </location>
</feature>
<keyword evidence="3" id="KW-0804">Transcription</keyword>
<evidence type="ECO:0000256" key="3">
    <source>
        <dbReference type="ARBA" id="ARBA00023163"/>
    </source>
</evidence>
<dbReference type="GO" id="GO:0000124">
    <property type="term" value="C:SAGA complex"/>
    <property type="evidence" value="ECO:0007669"/>
    <property type="project" value="TreeGrafter"/>
</dbReference>
<dbReference type="Pfam" id="PF03540">
    <property type="entry name" value="TAF10"/>
    <property type="match status" value="1"/>
</dbReference>
<evidence type="ECO:0000313" key="8">
    <source>
        <dbReference type="Proteomes" id="UP000075883"/>
    </source>
</evidence>
<sequence>MGDNFGIHRGTSKKTAADMVEDRTQGQILSDFMMQLEDYTPTIPDAVTSYYLNSAGFEGADPRIVRLISIAAQKFVSDVANDALQHCKTRTNSAPSSGHGSSKNQNQKSSKDRKYTLTMEDLQPALNDYGDAGGDGDTEDDAGGDGDDDLDELPAPLGSLLLVLVVVVVMDGSQVLFGTAVTLPPVALSLFSTAKITCLPPCTFAGCCWCVPTLDMDSSNLPPPTDPDALEKVDEMVEPVWLGELIPVAGSAIDVVPFIRPEEIGETVRGGTVSK</sequence>
<reference evidence="8" key="1">
    <citation type="submission" date="2013-09" db="EMBL/GenBank/DDBJ databases">
        <title>The Genome Sequence of Anopheles culicifacies species A.</title>
        <authorList>
            <consortium name="The Broad Institute Genomics Platform"/>
            <person name="Neafsey D.E."/>
            <person name="Besansky N."/>
            <person name="Howell P."/>
            <person name="Walton C."/>
            <person name="Young S.K."/>
            <person name="Zeng Q."/>
            <person name="Gargeya S."/>
            <person name="Fitzgerald M."/>
            <person name="Haas B."/>
            <person name="Abouelleil A."/>
            <person name="Allen A.W."/>
            <person name="Alvarado L."/>
            <person name="Arachchi H.M."/>
            <person name="Berlin A.M."/>
            <person name="Chapman S.B."/>
            <person name="Gainer-Dewar J."/>
            <person name="Goldberg J."/>
            <person name="Griggs A."/>
            <person name="Gujja S."/>
            <person name="Hansen M."/>
            <person name="Howarth C."/>
            <person name="Imamovic A."/>
            <person name="Ireland A."/>
            <person name="Larimer J."/>
            <person name="McCowan C."/>
            <person name="Murphy C."/>
            <person name="Pearson M."/>
            <person name="Poon T.W."/>
            <person name="Priest M."/>
            <person name="Roberts A."/>
            <person name="Saif S."/>
            <person name="Shea T."/>
            <person name="Sisk P."/>
            <person name="Sykes S."/>
            <person name="Wortman J."/>
            <person name="Nusbaum C."/>
            <person name="Birren B."/>
        </authorList>
    </citation>
    <scope>NUCLEOTIDE SEQUENCE [LARGE SCALE GENOMIC DNA]</scope>
    <source>
        <strain evidence="8">A-37</strain>
    </source>
</reference>
<proteinExistence type="inferred from homology"/>
<dbReference type="InterPro" id="IPR003923">
    <property type="entry name" value="TAF10"/>
</dbReference>
<dbReference type="STRING" id="139723.A0A182MQ81"/>
<protein>
    <recommendedName>
        <fullName evidence="9">Transcription initiation factor TFIID subunit 10</fullName>
    </recommendedName>
</protein>
<dbReference type="Proteomes" id="UP000075883">
    <property type="component" value="Unassembled WGS sequence"/>
</dbReference>
<dbReference type="GO" id="GO:0006367">
    <property type="term" value="P:transcription initiation at RNA polymerase II promoter"/>
    <property type="evidence" value="ECO:0007669"/>
    <property type="project" value="TreeGrafter"/>
</dbReference>
<dbReference type="PRINTS" id="PR01443">
    <property type="entry name" value="TFIID30KDSUB"/>
</dbReference>
<dbReference type="VEuPathDB" id="VectorBase:ACUA023657"/>
<feature type="region of interest" description="Disordered" evidence="6">
    <location>
        <begin position="89"/>
        <end position="113"/>
    </location>
</feature>
<evidence type="ECO:0000256" key="5">
    <source>
        <dbReference type="ARBA" id="ARBA00025730"/>
    </source>
</evidence>
<dbReference type="PANTHER" id="PTHR21242:SF0">
    <property type="entry name" value="TRANSCRIPTION INITIATION FACTOR TFIID SUBUNIT 10"/>
    <property type="match status" value="1"/>
</dbReference>
<evidence type="ECO:0000256" key="1">
    <source>
        <dbReference type="ARBA" id="ARBA00004123"/>
    </source>
</evidence>
<dbReference type="EMBL" id="AXCM01002812">
    <property type="status" value="NOT_ANNOTATED_CDS"/>
    <property type="molecule type" value="Genomic_DNA"/>
</dbReference>
<name>A0A182MQ81_9DIPT</name>
<dbReference type="GO" id="GO:1990841">
    <property type="term" value="F:promoter-specific chromatin binding"/>
    <property type="evidence" value="ECO:0007669"/>
    <property type="project" value="TreeGrafter"/>
</dbReference>
<dbReference type="PANTHER" id="PTHR21242">
    <property type="entry name" value="TRANSCRIPTION INITIATION FACTOR TFIID SUBUNIT 10"/>
    <property type="match status" value="1"/>
</dbReference>
<evidence type="ECO:0000256" key="6">
    <source>
        <dbReference type="SAM" id="MobiDB-lite"/>
    </source>
</evidence>
<dbReference type="CDD" id="cd07982">
    <property type="entry name" value="HFD_TAF10"/>
    <property type="match status" value="1"/>
</dbReference>
<evidence type="ECO:0000313" key="7">
    <source>
        <dbReference type="EnsemblMetazoa" id="ACUA023657-PA"/>
    </source>
</evidence>
<reference evidence="7" key="2">
    <citation type="submission" date="2020-05" db="UniProtKB">
        <authorList>
            <consortium name="EnsemblMetazoa"/>
        </authorList>
    </citation>
    <scope>IDENTIFICATION</scope>
    <source>
        <strain evidence="7">A-37</strain>
    </source>
</reference>
<organism evidence="7 8">
    <name type="scientific">Anopheles culicifacies</name>
    <dbReference type="NCBI Taxonomy" id="139723"/>
    <lineage>
        <taxon>Eukaryota</taxon>
        <taxon>Metazoa</taxon>
        <taxon>Ecdysozoa</taxon>
        <taxon>Arthropoda</taxon>
        <taxon>Hexapoda</taxon>
        <taxon>Insecta</taxon>
        <taxon>Pterygota</taxon>
        <taxon>Neoptera</taxon>
        <taxon>Endopterygota</taxon>
        <taxon>Diptera</taxon>
        <taxon>Nematocera</taxon>
        <taxon>Culicoidea</taxon>
        <taxon>Culicidae</taxon>
        <taxon>Anophelinae</taxon>
        <taxon>Anopheles</taxon>
        <taxon>culicifacies species complex</taxon>
    </lineage>
</organism>
<evidence type="ECO:0000256" key="2">
    <source>
        <dbReference type="ARBA" id="ARBA00023015"/>
    </source>
</evidence>
<dbReference type="AlphaFoldDB" id="A0A182MQ81"/>
<feature type="region of interest" description="Disordered" evidence="6">
    <location>
        <begin position="126"/>
        <end position="150"/>
    </location>
</feature>
<keyword evidence="4" id="KW-0539">Nucleus</keyword>
<dbReference type="GO" id="GO:0005669">
    <property type="term" value="C:transcription factor TFIID complex"/>
    <property type="evidence" value="ECO:0007669"/>
    <property type="project" value="TreeGrafter"/>
</dbReference>
<keyword evidence="8" id="KW-1185">Reference proteome</keyword>